<organism evidence="1 2">
    <name type="scientific">Acinetobacter celticus</name>
    <dbReference type="NCBI Taxonomy" id="1891224"/>
    <lineage>
        <taxon>Bacteria</taxon>
        <taxon>Pseudomonadati</taxon>
        <taxon>Pseudomonadota</taxon>
        <taxon>Gammaproteobacteria</taxon>
        <taxon>Moraxellales</taxon>
        <taxon>Moraxellaceae</taxon>
        <taxon>Acinetobacter</taxon>
    </lineage>
</organism>
<dbReference type="InterPro" id="IPR013320">
    <property type="entry name" value="ConA-like_dom_sf"/>
</dbReference>
<accession>A0A1C3CV35</accession>
<dbReference type="AlphaFoldDB" id="A0A1C3CV35"/>
<evidence type="ECO:0000313" key="2">
    <source>
        <dbReference type="Proteomes" id="UP000186553"/>
    </source>
</evidence>
<protein>
    <submittedName>
        <fullName evidence="1">Uncharacterized protein</fullName>
    </submittedName>
</protein>
<dbReference type="EMBL" id="MBDL01000010">
    <property type="protein sequence ID" value="ODA12593.1"/>
    <property type="molecule type" value="Genomic_DNA"/>
</dbReference>
<reference evidence="1 2" key="1">
    <citation type="submission" date="2016-07" db="EMBL/GenBank/DDBJ databases">
        <title>Acinetobacter sp. ANC 4603.</title>
        <authorList>
            <person name="Radolfova-Krizova L."/>
            <person name="Nemec A."/>
        </authorList>
    </citation>
    <scope>NUCLEOTIDE SEQUENCE [LARGE SCALE GENOMIC DNA]</scope>
    <source>
        <strain evidence="1 2">ANC 4603</strain>
    </source>
</reference>
<keyword evidence="2" id="KW-1185">Reference proteome</keyword>
<dbReference type="OrthoDB" id="6713677at2"/>
<dbReference type="Pfam" id="PF13385">
    <property type="entry name" value="Laminin_G_3"/>
    <property type="match status" value="1"/>
</dbReference>
<dbReference type="Gene3D" id="2.60.120.200">
    <property type="match status" value="1"/>
</dbReference>
<sequence length="275" mass="30291">MTNRLELNWKVDGFVDEQRYYCSETSIDPLSPPLPKATLASDVRSYIDADVVIDKMYYVAVGSVKNGIEKLSGVFQVYTDDRVVSILHFEGPNNSTVITDEKGKVWTPVNAVLKTDYAAVGLSSLYLAGNGYIYTPYNNEFELESVDFSLECYISPTNNTQGVIITNRDKGTVGWMLRRESNGAVGFYYIGTGAPSVVSPSGTTPANTFTKIEVKRIGTTLQLLINDSLVATSTTNQYIKVSTKRISVGAAIDADGIYSYFSGYIDELKIEKSMF</sequence>
<dbReference type="RefSeq" id="WP_068887885.1">
    <property type="nucleotide sequence ID" value="NZ_CBCRUU010000012.1"/>
</dbReference>
<proteinExistence type="predicted"/>
<dbReference type="Proteomes" id="UP000186553">
    <property type="component" value="Unassembled WGS sequence"/>
</dbReference>
<dbReference type="STRING" id="1891224.BBP83_08470"/>
<dbReference type="SUPFAM" id="SSF49899">
    <property type="entry name" value="Concanavalin A-like lectins/glucanases"/>
    <property type="match status" value="1"/>
</dbReference>
<evidence type="ECO:0000313" key="1">
    <source>
        <dbReference type="EMBL" id="ODA12593.1"/>
    </source>
</evidence>
<comment type="caution">
    <text evidence="1">The sequence shown here is derived from an EMBL/GenBank/DDBJ whole genome shotgun (WGS) entry which is preliminary data.</text>
</comment>
<name>A0A1C3CV35_9GAMM</name>
<gene>
    <name evidence="1" type="ORF">BBP83_08470</name>
</gene>